<dbReference type="PANTHER" id="PTHR43792:SF16">
    <property type="entry name" value="N-ACETYLTRANSFERASE DOMAIN-CONTAINING PROTEIN"/>
    <property type="match status" value="1"/>
</dbReference>
<dbReference type="GeneID" id="97486916"/>
<evidence type="ECO:0000313" key="4">
    <source>
        <dbReference type="Proteomes" id="UP000037395"/>
    </source>
</evidence>
<evidence type="ECO:0000313" key="3">
    <source>
        <dbReference type="EMBL" id="OEV37490.1"/>
    </source>
</evidence>
<reference evidence="2" key="1">
    <citation type="journal article" date="2014" name="Int. J. Syst. Evol. Microbiol.">
        <title>Complete genome sequence of Corynebacterium casei LMG S-19264T (=DSM 44701T), isolated from a smear-ripened cheese.</title>
        <authorList>
            <consortium name="US DOE Joint Genome Institute (JGI-PGF)"/>
            <person name="Walter F."/>
            <person name="Albersmeier A."/>
            <person name="Kalinowski J."/>
            <person name="Ruckert C."/>
        </authorList>
    </citation>
    <scope>NUCLEOTIDE SEQUENCE</scope>
    <source>
        <strain evidence="2">JCM 4434</strain>
    </source>
</reference>
<protein>
    <submittedName>
        <fullName evidence="3">GNAT family N-acetyltransferase</fullName>
    </submittedName>
    <submittedName>
        <fullName evidence="2">GNAT family acetyltransferase</fullName>
    </submittedName>
</protein>
<keyword evidence="3" id="KW-0808">Transferase</keyword>
<dbReference type="InterPro" id="IPR051531">
    <property type="entry name" value="N-acetyltransferase"/>
</dbReference>
<dbReference type="RefSeq" id="WP_030287131.1">
    <property type="nucleotide sequence ID" value="NZ_BMUB01000008.1"/>
</dbReference>
<feature type="domain" description="N-acetyltransferase" evidence="1">
    <location>
        <begin position="10"/>
        <end position="180"/>
    </location>
</feature>
<dbReference type="Proteomes" id="UP000037395">
    <property type="component" value="Unassembled WGS sequence"/>
</dbReference>
<dbReference type="EMBL" id="BMUB01000008">
    <property type="protein sequence ID" value="GGU82891.1"/>
    <property type="molecule type" value="Genomic_DNA"/>
</dbReference>
<reference evidence="4" key="4">
    <citation type="submission" date="2016-08" db="EMBL/GenBank/DDBJ databases">
        <title>Sequencing, assembly and comparative genomics of S. aureofaciens ATCC 10762.</title>
        <authorList>
            <person name="Gradnigo J.S."/>
            <person name="Johnson N."/>
            <person name="Somerville G.A."/>
        </authorList>
    </citation>
    <scope>NUCLEOTIDE SEQUENCE [LARGE SCALE GENOMIC DNA]</scope>
    <source>
        <strain evidence="4">ATCC 10762 / DSM 40127 / CCM 3239 / JCM 4008 / LMG 5968 / NBRC 12843 / NCIMB 8234 / A-377</strain>
    </source>
</reference>
<dbReference type="GO" id="GO:0016747">
    <property type="term" value="F:acyltransferase activity, transferring groups other than amino-acyl groups"/>
    <property type="evidence" value="ECO:0007669"/>
    <property type="project" value="InterPro"/>
</dbReference>
<dbReference type="InterPro" id="IPR000182">
    <property type="entry name" value="GNAT_dom"/>
</dbReference>
<dbReference type="PANTHER" id="PTHR43792">
    <property type="entry name" value="GNAT FAMILY, PUTATIVE (AFU_ORTHOLOGUE AFUA_3G00765)-RELATED-RELATED"/>
    <property type="match status" value="1"/>
</dbReference>
<reference evidence="2" key="5">
    <citation type="submission" date="2020-09" db="EMBL/GenBank/DDBJ databases">
        <authorList>
            <person name="Sun Q."/>
            <person name="Ohkuma M."/>
        </authorList>
    </citation>
    <scope>NUCLEOTIDE SEQUENCE</scope>
    <source>
        <strain evidence="2">JCM 4434</strain>
    </source>
</reference>
<keyword evidence="4" id="KW-1185">Reference proteome</keyword>
<sequence length="186" mass="21197">MHVFLQTARLLLRPFTAGDTDHLHALDNDPEVMRFINGGEPTSREAVETRILPRLLHDHACSGTRGFWAAEERATGRFLGWFEFRPLDDHSPAVVELGYRLNRAAWGKGYATEGSLALIDKGFTDLGVERVTANTMAVNTRSRRVMEKSGLSFLRHFTGDWPHPIPGSEHGEVEYELTRRTWQQRR</sequence>
<dbReference type="OrthoDB" id="3533156at2"/>
<organism evidence="3 4">
    <name type="scientific">Kitasatospora aureofaciens</name>
    <name type="common">Streptomyces aureofaciens</name>
    <dbReference type="NCBI Taxonomy" id="1894"/>
    <lineage>
        <taxon>Bacteria</taxon>
        <taxon>Bacillati</taxon>
        <taxon>Actinomycetota</taxon>
        <taxon>Actinomycetes</taxon>
        <taxon>Kitasatosporales</taxon>
        <taxon>Streptomycetaceae</taxon>
        <taxon>Kitasatospora</taxon>
    </lineage>
</organism>
<proteinExistence type="predicted"/>
<dbReference type="EMBL" id="JPRF03000020">
    <property type="protein sequence ID" value="OEV37490.1"/>
    <property type="molecule type" value="Genomic_DNA"/>
</dbReference>
<comment type="caution">
    <text evidence="3">The sequence shown here is derived from an EMBL/GenBank/DDBJ whole genome shotgun (WGS) entry which is preliminary data.</text>
</comment>
<dbReference type="AlphaFoldDB" id="A0A1E7N9X0"/>
<dbReference type="SUPFAM" id="SSF55729">
    <property type="entry name" value="Acyl-CoA N-acyltransferases (Nat)"/>
    <property type="match status" value="1"/>
</dbReference>
<dbReference type="PROSITE" id="PS51186">
    <property type="entry name" value="GNAT"/>
    <property type="match status" value="1"/>
</dbReference>
<name>A0A1E7N9X0_KITAU</name>
<dbReference type="Proteomes" id="UP000610124">
    <property type="component" value="Unassembled WGS sequence"/>
</dbReference>
<reference evidence="3 4" key="2">
    <citation type="submission" date="2014-07" db="EMBL/GenBank/DDBJ databases">
        <authorList>
            <person name="Zhang J.E."/>
            <person name="Yang H."/>
            <person name="Guo J."/>
            <person name="Deng Z."/>
            <person name="Luo H."/>
            <person name="Luo M."/>
            <person name="Zhao B."/>
        </authorList>
    </citation>
    <scope>NUCLEOTIDE SEQUENCE [LARGE SCALE GENOMIC DNA]</scope>
    <source>
        <strain evidence="3">ATCC 10762</strain>
        <strain evidence="4">ATCC 10762 / DSM 40127 / CCM 3239 / JCM 4008 / LMG 5968 / NBRC 12843 / NCIMB 8234 / A-377</strain>
    </source>
</reference>
<evidence type="ECO:0000313" key="2">
    <source>
        <dbReference type="EMBL" id="GGU82891.1"/>
    </source>
</evidence>
<gene>
    <name evidence="2" type="ORF">GCM10010502_38680</name>
    <name evidence="3" type="ORF">HS99_0026085</name>
</gene>
<dbReference type="InterPro" id="IPR016181">
    <property type="entry name" value="Acyl_CoA_acyltransferase"/>
</dbReference>
<accession>A0A1E7N9X0</accession>
<dbReference type="Pfam" id="PF13302">
    <property type="entry name" value="Acetyltransf_3"/>
    <property type="match status" value="1"/>
</dbReference>
<dbReference type="STRING" id="1894.ADK78_13130"/>
<accession>A0A8H9HT04</accession>
<dbReference type="Gene3D" id="3.40.630.30">
    <property type="match status" value="1"/>
</dbReference>
<reference evidence="3" key="3">
    <citation type="submission" date="2016-08" db="EMBL/GenBank/DDBJ databases">
        <title>Sequencing, Assembly and Comparative Genomics of S. aureofaciens ATCC 10762.</title>
        <authorList>
            <person name="Gradnigo J.S."/>
            <person name="Johnson N."/>
            <person name="Somerville G.A."/>
        </authorList>
    </citation>
    <scope>NUCLEOTIDE SEQUENCE [LARGE SCALE GENOMIC DNA]</scope>
    <source>
        <strain evidence="3">ATCC 10762</strain>
    </source>
</reference>
<evidence type="ECO:0000259" key="1">
    <source>
        <dbReference type="PROSITE" id="PS51186"/>
    </source>
</evidence>
<dbReference type="KEGG" id="kau:B6264_09270"/>